<keyword evidence="2" id="KW-1185">Reference proteome</keyword>
<reference evidence="1 2" key="1">
    <citation type="journal article" date="2022" name="DNA Res.">
        <title>Chromosomal-level genome assembly of the orchid tree Bauhinia variegata (Leguminosae; Cercidoideae) supports the allotetraploid origin hypothesis of Bauhinia.</title>
        <authorList>
            <person name="Zhong Y."/>
            <person name="Chen Y."/>
            <person name="Zheng D."/>
            <person name="Pang J."/>
            <person name="Liu Y."/>
            <person name="Luo S."/>
            <person name="Meng S."/>
            <person name="Qian L."/>
            <person name="Wei D."/>
            <person name="Dai S."/>
            <person name="Zhou R."/>
        </authorList>
    </citation>
    <scope>NUCLEOTIDE SEQUENCE [LARGE SCALE GENOMIC DNA]</scope>
    <source>
        <strain evidence="1">BV-YZ2020</strain>
    </source>
</reference>
<dbReference type="Proteomes" id="UP000828941">
    <property type="component" value="Chromosome 6"/>
</dbReference>
<organism evidence="1 2">
    <name type="scientific">Bauhinia variegata</name>
    <name type="common">Purple orchid tree</name>
    <name type="synonym">Phanera variegata</name>
    <dbReference type="NCBI Taxonomy" id="167791"/>
    <lineage>
        <taxon>Eukaryota</taxon>
        <taxon>Viridiplantae</taxon>
        <taxon>Streptophyta</taxon>
        <taxon>Embryophyta</taxon>
        <taxon>Tracheophyta</taxon>
        <taxon>Spermatophyta</taxon>
        <taxon>Magnoliopsida</taxon>
        <taxon>eudicotyledons</taxon>
        <taxon>Gunneridae</taxon>
        <taxon>Pentapetalae</taxon>
        <taxon>rosids</taxon>
        <taxon>fabids</taxon>
        <taxon>Fabales</taxon>
        <taxon>Fabaceae</taxon>
        <taxon>Cercidoideae</taxon>
        <taxon>Cercideae</taxon>
        <taxon>Bauhiniinae</taxon>
        <taxon>Bauhinia</taxon>
    </lineage>
</organism>
<evidence type="ECO:0000313" key="1">
    <source>
        <dbReference type="EMBL" id="KAI4334699.1"/>
    </source>
</evidence>
<accession>A0ACB9NG48</accession>
<name>A0ACB9NG48_BAUVA</name>
<dbReference type="EMBL" id="CM039431">
    <property type="protein sequence ID" value="KAI4334699.1"/>
    <property type="molecule type" value="Genomic_DNA"/>
</dbReference>
<evidence type="ECO:0000313" key="2">
    <source>
        <dbReference type="Proteomes" id="UP000828941"/>
    </source>
</evidence>
<gene>
    <name evidence="1" type="ORF">L6164_013413</name>
</gene>
<comment type="caution">
    <text evidence="1">The sequence shown here is derived from an EMBL/GenBank/DDBJ whole genome shotgun (WGS) entry which is preliminary data.</text>
</comment>
<protein>
    <submittedName>
        <fullName evidence="1">Uncharacterized protein</fullName>
    </submittedName>
</protein>
<proteinExistence type="predicted"/>
<sequence length="118" mass="13677">MRISSRNGSWNENMAVMKSQRVGGYLKIEVTNDKDIHKSKNKVAATHADLQQQRHYSRQVFHANGIRIWCISRKSIKGQASYSWYMGDALECTQTMNTYKPMTQNNDAVKMRKPKSHK</sequence>